<accession>A0ABU8XX78</accession>
<comment type="caution">
    <text evidence="3">The sequence shown here is derived from an EMBL/GenBank/DDBJ whole genome shotgun (WGS) entry which is preliminary data.</text>
</comment>
<sequence>MAEPVPRHIHLDAVGGIAGDMFVAAMLDALPELTAPVMAELDRILPVALPRPRLETGTSGGIRVRRLRWEKDQGAAVPTGAWPDLARLIGAVGLAPATVRHALAILEVIAAAEAEVHGVPLEEVHFHELADWDSVLDVVAAGSIVGRLEGAVWSVSDLPLGSGTVATRHGRLPVPAPATLAILEGFAWRDDGIGGERVTPTGAAILRHLVPGGSPMRRPTGRLVATGLGAGTRELPGLPNLLRALVLAPAGAGSDVVAVLEFEVDDMTGEEIGMALDGLRAVGGVLDASVGSRFGKKGRPLHGFRVLVRPEAVDAALAACFAETTTLGVRRRLEVRAVLARRTADVALEDATLRVKLADRPDGSTTAKAESDDAGGLPGLAARRRRRAEAERRALGMEES</sequence>
<feature type="compositionally biased region" description="Basic and acidic residues" evidence="2">
    <location>
        <begin position="388"/>
        <end position="400"/>
    </location>
</feature>
<keyword evidence="4" id="KW-1185">Reference proteome</keyword>
<feature type="region of interest" description="Disordered" evidence="2">
    <location>
        <begin position="359"/>
        <end position="400"/>
    </location>
</feature>
<dbReference type="PANTHER" id="PTHR36566">
    <property type="entry name" value="NICKEL INSERTION PROTEIN-RELATED"/>
    <property type="match status" value="1"/>
</dbReference>
<evidence type="ECO:0000256" key="2">
    <source>
        <dbReference type="SAM" id="MobiDB-lite"/>
    </source>
</evidence>
<dbReference type="RefSeq" id="WP_418161675.1">
    <property type="nucleotide sequence ID" value="NZ_JBBLZC010000035.1"/>
</dbReference>
<dbReference type="Pfam" id="PF01969">
    <property type="entry name" value="Ni_insertion"/>
    <property type="match status" value="1"/>
</dbReference>
<dbReference type="Gene3D" id="3.30.70.1380">
    <property type="entry name" value="Transcriptional regulatory protein pf0864 domain like"/>
    <property type="match status" value="1"/>
</dbReference>
<name>A0ABU8XX78_9PROT</name>
<gene>
    <name evidence="3" type="ORF">U1T56_21955</name>
</gene>
<organism evidence="3 4">
    <name type="scientific">Benzoatithermus flavus</name>
    <dbReference type="NCBI Taxonomy" id="3108223"/>
    <lineage>
        <taxon>Bacteria</taxon>
        <taxon>Pseudomonadati</taxon>
        <taxon>Pseudomonadota</taxon>
        <taxon>Alphaproteobacteria</taxon>
        <taxon>Geminicoccales</taxon>
        <taxon>Geminicoccaceae</taxon>
        <taxon>Benzoatithermus</taxon>
    </lineage>
</organism>
<dbReference type="PANTHER" id="PTHR36566:SF1">
    <property type="entry name" value="PYRIDINIUM-3,5-BISTHIOCARBOXYLIC ACID MONONUCLEOTIDE NICKEL INSERTION PROTEIN"/>
    <property type="match status" value="1"/>
</dbReference>
<proteinExistence type="predicted"/>
<protein>
    <submittedName>
        <fullName evidence="3">LarC family nickel insertion protein</fullName>
    </submittedName>
</protein>
<evidence type="ECO:0000313" key="4">
    <source>
        <dbReference type="Proteomes" id="UP001375743"/>
    </source>
</evidence>
<keyword evidence="1" id="KW-0533">Nickel</keyword>
<reference evidence="3 4" key="1">
    <citation type="submission" date="2024-01" db="EMBL/GenBank/DDBJ databases">
        <title>Multi-omics insights into the function and evolution of sodium benzoate biodegradation pathways in Benzoatithermus flavus gen. nov., sp. nov. from hot spring.</title>
        <authorList>
            <person name="Hu C.-J."/>
            <person name="Li W.-J."/>
        </authorList>
    </citation>
    <scope>NUCLEOTIDE SEQUENCE [LARGE SCALE GENOMIC DNA]</scope>
    <source>
        <strain evidence="3 4">SYSU G07066</strain>
    </source>
</reference>
<dbReference type="InterPro" id="IPR002822">
    <property type="entry name" value="Ni_insertion"/>
</dbReference>
<dbReference type="Proteomes" id="UP001375743">
    <property type="component" value="Unassembled WGS sequence"/>
</dbReference>
<dbReference type="EMBL" id="JBBLZC010000035">
    <property type="protein sequence ID" value="MEK0085828.1"/>
    <property type="molecule type" value="Genomic_DNA"/>
</dbReference>
<evidence type="ECO:0000313" key="3">
    <source>
        <dbReference type="EMBL" id="MEK0085828.1"/>
    </source>
</evidence>
<evidence type="ECO:0000256" key="1">
    <source>
        <dbReference type="ARBA" id="ARBA00022596"/>
    </source>
</evidence>